<feature type="domain" description="Phosphatidylinositol-specific phospholipase C X" evidence="7">
    <location>
        <begin position="1"/>
        <end position="103"/>
    </location>
</feature>
<dbReference type="EMBL" id="PIEU01000049">
    <property type="protein sequence ID" value="PZL75010.1"/>
    <property type="molecule type" value="Genomic_DNA"/>
</dbReference>
<evidence type="ECO:0000256" key="2">
    <source>
        <dbReference type="ARBA" id="ARBA00012581"/>
    </source>
</evidence>
<dbReference type="SMART" id="SM00148">
    <property type="entry name" value="PLCXc"/>
    <property type="match status" value="1"/>
</dbReference>
<dbReference type="Pfam" id="PF00388">
    <property type="entry name" value="PI-PLC-X"/>
    <property type="match status" value="1"/>
</dbReference>
<evidence type="ECO:0000256" key="1">
    <source>
        <dbReference type="ARBA" id="ARBA00001316"/>
    </source>
</evidence>
<dbReference type="STRING" id="1077675.BCR22_05675"/>
<dbReference type="SUPFAM" id="SSF51695">
    <property type="entry name" value="PLC-like phosphodiesterases"/>
    <property type="match status" value="1"/>
</dbReference>
<gene>
    <name evidence="8" type="ORF">CI088_06175</name>
</gene>
<dbReference type="InterPro" id="IPR017946">
    <property type="entry name" value="PLC-like_Pdiesterase_TIM-brl"/>
</dbReference>
<dbReference type="PROSITE" id="PS50007">
    <property type="entry name" value="PIPLC_X_DOMAIN"/>
    <property type="match status" value="1"/>
</dbReference>
<accession>A0A2W3ZCN7</accession>
<dbReference type="InterPro" id="IPR000909">
    <property type="entry name" value="PLipase_C_PInositol-sp_X_dom"/>
</dbReference>
<keyword evidence="4" id="KW-0443">Lipid metabolism</keyword>
<organism evidence="8 9">
    <name type="scientific">Enterococcus plantarum</name>
    <dbReference type="NCBI Taxonomy" id="1077675"/>
    <lineage>
        <taxon>Bacteria</taxon>
        <taxon>Bacillati</taxon>
        <taxon>Bacillota</taxon>
        <taxon>Bacilli</taxon>
        <taxon>Lactobacillales</taxon>
        <taxon>Enterococcaceae</taxon>
        <taxon>Enterococcus</taxon>
    </lineage>
</organism>
<keyword evidence="9" id="KW-1185">Reference proteome</keyword>
<dbReference type="InterPro" id="IPR051057">
    <property type="entry name" value="PI-PLC_domain"/>
</dbReference>
<evidence type="ECO:0000256" key="5">
    <source>
        <dbReference type="ARBA" id="ARBA00030474"/>
    </source>
</evidence>
<evidence type="ECO:0000313" key="9">
    <source>
        <dbReference type="Proteomes" id="UP000249828"/>
    </source>
</evidence>
<dbReference type="Gene3D" id="3.20.20.190">
    <property type="entry name" value="Phosphatidylinositol (PI) phosphodiesterase"/>
    <property type="match status" value="1"/>
</dbReference>
<dbReference type="GO" id="GO:0008081">
    <property type="term" value="F:phosphoric diester hydrolase activity"/>
    <property type="evidence" value="ECO:0007669"/>
    <property type="project" value="InterPro"/>
</dbReference>
<dbReference type="GO" id="GO:0016042">
    <property type="term" value="P:lipid catabolic process"/>
    <property type="evidence" value="ECO:0007669"/>
    <property type="project" value="UniProtKB-KW"/>
</dbReference>
<proteinExistence type="predicted"/>
<comment type="catalytic activity">
    <reaction evidence="1">
        <text>a 1,2-diacyl-sn-glycero-3-phospho-(1D-myo-inositol) = 1D-myo-inositol 1,2-cyclic phosphate + a 1,2-diacyl-sn-glycerol</text>
        <dbReference type="Rhea" id="RHEA:17093"/>
        <dbReference type="ChEBI" id="CHEBI:17815"/>
        <dbReference type="ChEBI" id="CHEBI:57880"/>
        <dbReference type="ChEBI" id="CHEBI:58484"/>
        <dbReference type="EC" id="4.6.1.13"/>
    </reaction>
</comment>
<keyword evidence="4" id="KW-0442">Lipid degradation</keyword>
<evidence type="ECO:0000313" key="8">
    <source>
        <dbReference type="EMBL" id="PZL75010.1"/>
    </source>
</evidence>
<dbReference type="PANTHER" id="PTHR13593">
    <property type="match status" value="1"/>
</dbReference>
<evidence type="ECO:0000256" key="4">
    <source>
        <dbReference type="ARBA" id="ARBA00022963"/>
    </source>
</evidence>
<dbReference type="GO" id="GO:0004436">
    <property type="term" value="F:phosphatidylinositol diacylglycerol-lyase activity"/>
    <property type="evidence" value="ECO:0007669"/>
    <property type="project" value="UniProtKB-EC"/>
</dbReference>
<protein>
    <recommendedName>
        <fullName evidence="3">1-phosphatidylinositol phosphodiesterase</fullName>
        <ecNumber evidence="2">4.6.1.13</ecNumber>
    </recommendedName>
    <alternativeName>
        <fullName evidence="5">Phosphatidylinositol diacylglycerol-lyase</fullName>
    </alternativeName>
    <alternativeName>
        <fullName evidence="6">Phosphatidylinositol-specific phospholipase C</fullName>
    </alternativeName>
</protein>
<dbReference type="PANTHER" id="PTHR13593:SF113">
    <property type="entry name" value="SI:DKEY-266F7.9"/>
    <property type="match status" value="1"/>
</dbReference>
<dbReference type="AlphaFoldDB" id="A0A2W3ZCN7"/>
<reference evidence="8 9" key="1">
    <citation type="submission" date="2017-11" db="EMBL/GenBank/DDBJ databases">
        <title>Draft genome sequence of Enterococcus plantarum TRW2 strain isolated from lettuce.</title>
        <authorList>
            <person name="Kim E.B."/>
            <person name="Marco M.L."/>
            <person name="Williams T.R."/>
            <person name="You I.H."/>
        </authorList>
    </citation>
    <scope>NUCLEOTIDE SEQUENCE [LARGE SCALE GENOMIC DNA]</scope>
    <source>
        <strain evidence="8 9">TRW2</strain>
    </source>
</reference>
<evidence type="ECO:0000256" key="6">
    <source>
        <dbReference type="ARBA" id="ARBA00030782"/>
    </source>
</evidence>
<dbReference type="RefSeq" id="WP_111247551.1">
    <property type="nucleotide sequence ID" value="NZ_PIEU01000049.1"/>
</dbReference>
<dbReference type="EC" id="4.6.1.13" evidence="2"/>
<name>A0A2W3ZCN7_9ENTE</name>
<comment type="caution">
    <text evidence="8">The sequence shown here is derived from an EMBL/GenBank/DDBJ whole genome shotgun (WGS) entry which is preliminary data.</text>
</comment>
<sequence>MASVFFDIRVRAVKNDQLVLHHGSIFLYASLWEFINSANTFLKNNPSETIIMSLKTEYEAMPGVTKSVEEIFRDTYYDNNFYKGNSLYPKLEDVRGKIVLMNRMSGRIDFSGIPYIRWDDNKTFSKWIGSRAINVQDQYNVSYYPKKEAIEEFLRYTNNNADDGSYFINFVSLSSGGAMWSSPYYYAGYLNPSTAQYINSNSSQRAGWVIMDYAGKEWEPRLYESVIKTNSRFTK</sequence>
<evidence type="ECO:0000259" key="7">
    <source>
        <dbReference type="SMART" id="SM00148"/>
    </source>
</evidence>
<evidence type="ECO:0000256" key="3">
    <source>
        <dbReference type="ARBA" id="ARBA00019758"/>
    </source>
</evidence>
<dbReference type="Proteomes" id="UP000249828">
    <property type="component" value="Unassembled WGS sequence"/>
</dbReference>